<dbReference type="EMBL" id="ACZI02000001">
    <property type="protein sequence ID" value="EFV12287.1"/>
    <property type="molecule type" value="Genomic_DNA"/>
</dbReference>
<dbReference type="RefSeq" id="WP_007471481.1">
    <property type="nucleotide sequence ID" value="NZ_KI391953.1"/>
</dbReference>
<comment type="subcellular location">
    <subcellularLocation>
        <location evidence="1">Cell membrane</location>
        <topology evidence="1">Peripheral membrane protein</topology>
    </subcellularLocation>
</comment>
<dbReference type="GO" id="GO:0016887">
    <property type="term" value="F:ATP hydrolysis activity"/>
    <property type="evidence" value="ECO:0007669"/>
    <property type="project" value="InterPro"/>
</dbReference>
<feature type="domain" description="AAA+ ATPase" evidence="8">
    <location>
        <begin position="49"/>
        <end position="220"/>
    </location>
</feature>
<dbReference type="STRING" id="679197.HMPREF9336_02847"/>
<dbReference type="GO" id="GO:0006826">
    <property type="term" value="P:iron ion transport"/>
    <property type="evidence" value="ECO:0007669"/>
    <property type="project" value="UniProtKB-KW"/>
</dbReference>
<dbReference type="InterPro" id="IPR027417">
    <property type="entry name" value="P-loop_NTPase"/>
</dbReference>
<dbReference type="GO" id="GO:0005886">
    <property type="term" value="C:plasma membrane"/>
    <property type="evidence" value="ECO:0007669"/>
    <property type="project" value="UniProtKB-SubCell"/>
</dbReference>
<comment type="caution">
    <text evidence="9">The sequence shown here is derived from an EMBL/GenBank/DDBJ whole genome shotgun (WGS) entry which is preliminary data.</text>
</comment>
<evidence type="ECO:0000256" key="5">
    <source>
        <dbReference type="ARBA" id="ARBA00023004"/>
    </source>
</evidence>
<keyword evidence="7" id="KW-0472">Membrane</keyword>
<dbReference type="PANTHER" id="PTHR42771:SF2">
    <property type="entry name" value="IRON(3+)-HYDROXAMATE IMPORT ATP-BINDING PROTEIN FHUC"/>
    <property type="match status" value="1"/>
</dbReference>
<keyword evidence="2" id="KW-0813">Transport</keyword>
<keyword evidence="5" id="KW-0408">Iron</keyword>
<dbReference type="InterPro" id="IPR038729">
    <property type="entry name" value="Rad50/SbcC_AAA"/>
</dbReference>
<name>E5XTM5_SEGRC</name>
<accession>E5XTM5</accession>
<dbReference type="SUPFAM" id="SSF52540">
    <property type="entry name" value="P-loop containing nucleoside triphosphate hydrolases"/>
    <property type="match status" value="1"/>
</dbReference>
<evidence type="ECO:0000256" key="1">
    <source>
        <dbReference type="ARBA" id="ARBA00004202"/>
    </source>
</evidence>
<proteinExistence type="predicted"/>
<evidence type="ECO:0000256" key="3">
    <source>
        <dbReference type="ARBA" id="ARBA00022475"/>
    </source>
</evidence>
<dbReference type="HOGENOM" id="CLU_079631_2_0_11"/>
<keyword evidence="3" id="KW-1003">Cell membrane</keyword>
<evidence type="ECO:0000256" key="6">
    <source>
        <dbReference type="ARBA" id="ARBA00023065"/>
    </source>
</evidence>
<dbReference type="OrthoDB" id="9784297at2"/>
<dbReference type="InterPro" id="IPR051535">
    <property type="entry name" value="Siderophore_ABC-ATPase"/>
</dbReference>
<evidence type="ECO:0000256" key="2">
    <source>
        <dbReference type="ARBA" id="ARBA00022448"/>
    </source>
</evidence>
<sequence length="258" mass="28392">MRERTGERPGSGGGFVRRIWLDERDNTGGYPFTLPVVQALSRRDALPLAPGVTFLVGENGSGKSTLVEAIAVAAGFNAEGGSQNFRFATRSSESSLGAYLRLAWGVRKPRGGFFLRAESYYNVATEIERLDEDRRFTAYGGVSPHERSHGQSFLDLAVHRFSRNGFYLLDEPEAALSVQGCMAMMVRLADLVAQGCQFVVATHSPILLALPGSVIYEIAETGEIQQLDYDQALHVRLTRDFLASPERYLKHLFAADEA</sequence>
<organism evidence="9 10">
    <name type="scientific">Segniliparus rugosus (strain ATCC BAA-974 / DSM 45345 / CCUG 50838 / CIP 108380 / JCM 13579 / CDC 945)</name>
    <dbReference type="NCBI Taxonomy" id="679197"/>
    <lineage>
        <taxon>Bacteria</taxon>
        <taxon>Bacillati</taxon>
        <taxon>Actinomycetota</taxon>
        <taxon>Actinomycetes</taxon>
        <taxon>Mycobacteriales</taxon>
        <taxon>Segniliparaceae</taxon>
        <taxon>Segniliparus</taxon>
    </lineage>
</organism>
<evidence type="ECO:0000313" key="9">
    <source>
        <dbReference type="EMBL" id="EFV12287.1"/>
    </source>
</evidence>
<evidence type="ECO:0000256" key="7">
    <source>
        <dbReference type="ARBA" id="ARBA00023136"/>
    </source>
</evidence>
<keyword evidence="10" id="KW-1185">Reference proteome</keyword>
<protein>
    <recommendedName>
        <fullName evidence="8">AAA+ ATPase domain-containing protein</fullName>
    </recommendedName>
</protein>
<evidence type="ECO:0000259" key="8">
    <source>
        <dbReference type="SMART" id="SM00382"/>
    </source>
</evidence>
<dbReference type="InterPro" id="IPR003593">
    <property type="entry name" value="AAA+_ATPase"/>
</dbReference>
<dbReference type="SMART" id="SM00382">
    <property type="entry name" value="AAA"/>
    <property type="match status" value="1"/>
</dbReference>
<keyword evidence="4" id="KW-0410">Iron transport</keyword>
<dbReference type="PANTHER" id="PTHR42771">
    <property type="entry name" value="IRON(3+)-HYDROXAMATE IMPORT ATP-BINDING PROTEIN FHUC"/>
    <property type="match status" value="1"/>
</dbReference>
<dbReference type="AlphaFoldDB" id="E5XTM5"/>
<dbReference type="eggNOG" id="COG3910">
    <property type="taxonomic scope" value="Bacteria"/>
</dbReference>
<reference evidence="9 10" key="1">
    <citation type="journal article" date="2011" name="Stand. Genomic Sci.">
        <title>High quality draft genome sequence of Segniliparus rugosus CDC 945(T)= (ATCC BAA-974(T)).</title>
        <authorList>
            <person name="Earl A.M."/>
            <person name="Desjardins C.A."/>
            <person name="Fitzgerald M.G."/>
            <person name="Arachchi H.M."/>
            <person name="Zeng Q."/>
            <person name="Mehta T."/>
            <person name="Griggs A."/>
            <person name="Birren B.W."/>
            <person name="Toney N.C."/>
            <person name="Carr J."/>
            <person name="Posey J."/>
            <person name="Butler W.R."/>
        </authorList>
    </citation>
    <scope>NUCLEOTIDE SEQUENCE [LARGE SCALE GENOMIC DNA]</scope>
    <source>
        <strain evidence="10">ATCC BAA-974 / DSM 45345 / CCUG 50838 / CIP 108380 / JCM 13579 / CDC 945</strain>
    </source>
</reference>
<evidence type="ECO:0000256" key="4">
    <source>
        <dbReference type="ARBA" id="ARBA00022496"/>
    </source>
</evidence>
<keyword evidence="6" id="KW-0406">Ion transport</keyword>
<gene>
    <name evidence="9" type="ORF">HMPREF9336_02847</name>
</gene>
<dbReference type="Pfam" id="PF13476">
    <property type="entry name" value="AAA_23"/>
    <property type="match status" value="1"/>
</dbReference>
<dbReference type="Proteomes" id="UP000004816">
    <property type="component" value="Unassembled WGS sequence"/>
</dbReference>
<dbReference type="GO" id="GO:0006302">
    <property type="term" value="P:double-strand break repair"/>
    <property type="evidence" value="ECO:0007669"/>
    <property type="project" value="InterPro"/>
</dbReference>
<dbReference type="Gene3D" id="3.40.50.300">
    <property type="entry name" value="P-loop containing nucleotide triphosphate hydrolases"/>
    <property type="match status" value="2"/>
</dbReference>
<evidence type="ECO:0000313" key="10">
    <source>
        <dbReference type="Proteomes" id="UP000004816"/>
    </source>
</evidence>